<dbReference type="EMBL" id="AOHZ01000043">
    <property type="protein sequence ID" value="ELY57042.1"/>
    <property type="molecule type" value="Genomic_DNA"/>
</dbReference>
<gene>
    <name evidence="3" type="ORF">C493_09448</name>
</gene>
<organism evidence="3 4">
    <name type="scientific">Natronolimnohabitans innermongolicus JCM 12255</name>
    <dbReference type="NCBI Taxonomy" id="1227499"/>
    <lineage>
        <taxon>Archaea</taxon>
        <taxon>Methanobacteriati</taxon>
        <taxon>Methanobacteriota</taxon>
        <taxon>Stenosarchaea group</taxon>
        <taxon>Halobacteria</taxon>
        <taxon>Halobacteriales</taxon>
        <taxon>Natrialbaceae</taxon>
        <taxon>Natronolimnohabitans</taxon>
    </lineage>
</organism>
<feature type="transmembrane region" description="Helical" evidence="1">
    <location>
        <begin position="132"/>
        <end position="151"/>
    </location>
</feature>
<keyword evidence="1" id="KW-1133">Transmembrane helix</keyword>
<dbReference type="RefSeq" id="WP_007259180.1">
    <property type="nucleotide sequence ID" value="NZ_AOHZ01000043.1"/>
</dbReference>
<dbReference type="eggNOG" id="arCOG03058">
    <property type="taxonomic scope" value="Archaea"/>
</dbReference>
<evidence type="ECO:0000256" key="1">
    <source>
        <dbReference type="SAM" id="Phobius"/>
    </source>
</evidence>
<dbReference type="CDD" id="cd03392">
    <property type="entry name" value="PAP2_like_2"/>
    <property type="match status" value="1"/>
</dbReference>
<sequence length="315" mass="32321">MYRGGDLLEAIHGSLPEWLLLLAALVTRLGDVWVVISITIVGSWLVTWHRQRDERTRALTSPTPSEARESRAEPAVWIVAALVGGLAAMTALKYAFALPRPEQVVATPGLLSGALESAYVSSVTLGGYGFPSGHAVGATVAYGLLALVVPFGSRRQRFAVAGAVALSVSLSRVLLTVHYPGDVVAGVALGVAYLAGVWWLLERSPLDRTTTAFGLALGLAVVAIAVSGAGGRSVTYAALAAGGLVVWTLGQRQLSPSPSSSGRSSYHAESATVALGLVAALVALESDPAAVAPAAVLGGLVVAPAVWAGRETRST</sequence>
<protein>
    <submittedName>
        <fullName evidence="3">Phosphoesterase PA-phosphatase-related protein</fullName>
    </submittedName>
</protein>
<dbReference type="InterPro" id="IPR036938">
    <property type="entry name" value="PAP2/HPO_sf"/>
</dbReference>
<keyword evidence="4" id="KW-1185">Reference proteome</keyword>
<dbReference type="InterPro" id="IPR000326">
    <property type="entry name" value="PAP2/HPO"/>
</dbReference>
<dbReference type="OrthoDB" id="10182at2157"/>
<comment type="caution">
    <text evidence="3">The sequence shown here is derived from an EMBL/GenBank/DDBJ whole genome shotgun (WGS) entry which is preliminary data.</text>
</comment>
<feature type="transmembrane region" description="Helical" evidence="1">
    <location>
        <begin position="75"/>
        <end position="96"/>
    </location>
</feature>
<dbReference type="Pfam" id="PF01569">
    <property type="entry name" value="PAP2"/>
    <property type="match status" value="1"/>
</dbReference>
<dbReference type="SUPFAM" id="SSF48317">
    <property type="entry name" value="Acid phosphatase/Vanadium-dependent haloperoxidase"/>
    <property type="match status" value="1"/>
</dbReference>
<keyword evidence="1" id="KW-0472">Membrane</keyword>
<feature type="domain" description="Phosphatidic acid phosphatase type 2/haloperoxidase" evidence="2">
    <location>
        <begin position="75"/>
        <end position="198"/>
    </location>
</feature>
<dbReference type="Proteomes" id="UP000011602">
    <property type="component" value="Unassembled WGS sequence"/>
</dbReference>
<dbReference type="PANTHER" id="PTHR14969">
    <property type="entry name" value="SPHINGOSINE-1-PHOSPHATE PHOSPHOHYDROLASE"/>
    <property type="match status" value="1"/>
</dbReference>
<keyword evidence="1" id="KW-0812">Transmembrane</keyword>
<evidence type="ECO:0000259" key="2">
    <source>
        <dbReference type="SMART" id="SM00014"/>
    </source>
</evidence>
<dbReference type="Gene3D" id="1.20.144.10">
    <property type="entry name" value="Phosphatidic acid phosphatase type 2/haloperoxidase"/>
    <property type="match status" value="1"/>
</dbReference>
<name>L9X618_9EURY</name>
<reference evidence="3 4" key="1">
    <citation type="journal article" date="2014" name="PLoS Genet.">
        <title>Phylogenetically driven sequencing of extremely halophilic archaea reveals strategies for static and dynamic osmo-response.</title>
        <authorList>
            <person name="Becker E.A."/>
            <person name="Seitzer P.M."/>
            <person name="Tritt A."/>
            <person name="Larsen D."/>
            <person name="Krusor M."/>
            <person name="Yao A.I."/>
            <person name="Wu D."/>
            <person name="Madern D."/>
            <person name="Eisen J.A."/>
            <person name="Darling A.E."/>
            <person name="Facciotti M.T."/>
        </authorList>
    </citation>
    <scope>NUCLEOTIDE SEQUENCE [LARGE SCALE GENOMIC DNA]</scope>
    <source>
        <strain evidence="3 4">JCM 12255</strain>
    </source>
</reference>
<proteinExistence type="predicted"/>
<evidence type="ECO:0000313" key="3">
    <source>
        <dbReference type="EMBL" id="ELY57042.1"/>
    </source>
</evidence>
<feature type="transmembrane region" description="Helical" evidence="1">
    <location>
        <begin position="158"/>
        <end position="177"/>
    </location>
</feature>
<dbReference type="SMART" id="SM00014">
    <property type="entry name" value="acidPPc"/>
    <property type="match status" value="1"/>
</dbReference>
<feature type="transmembrane region" description="Helical" evidence="1">
    <location>
        <begin position="183"/>
        <end position="201"/>
    </location>
</feature>
<dbReference type="PATRIC" id="fig|1227499.3.peg.1912"/>
<dbReference type="STRING" id="1227499.C493_09448"/>
<accession>L9X618</accession>
<feature type="transmembrane region" description="Helical" evidence="1">
    <location>
        <begin position="20"/>
        <end position="47"/>
    </location>
</feature>
<dbReference type="PANTHER" id="PTHR14969:SF13">
    <property type="entry name" value="AT30094P"/>
    <property type="match status" value="1"/>
</dbReference>
<evidence type="ECO:0000313" key="4">
    <source>
        <dbReference type="Proteomes" id="UP000011602"/>
    </source>
</evidence>
<feature type="transmembrane region" description="Helical" evidence="1">
    <location>
        <begin position="213"/>
        <end position="230"/>
    </location>
</feature>
<feature type="transmembrane region" description="Helical" evidence="1">
    <location>
        <begin position="290"/>
        <end position="309"/>
    </location>
</feature>
<dbReference type="AlphaFoldDB" id="L9X618"/>